<feature type="binding site" evidence="8 11">
    <location>
        <position position="88"/>
    </location>
    <ligand>
        <name>Mg(2+)</name>
        <dbReference type="ChEBI" id="CHEBI:18420"/>
    </ligand>
</feature>
<dbReference type="GO" id="GO:0000287">
    <property type="term" value="F:magnesium ion binding"/>
    <property type="evidence" value="ECO:0007669"/>
    <property type="project" value="TreeGrafter"/>
</dbReference>
<organism evidence="12 13">
    <name type="scientific">Thalassolituus pacificus</name>
    <dbReference type="NCBI Taxonomy" id="2975440"/>
    <lineage>
        <taxon>Bacteria</taxon>
        <taxon>Pseudomonadati</taxon>
        <taxon>Pseudomonadota</taxon>
        <taxon>Gammaproteobacteria</taxon>
        <taxon>Oceanospirillales</taxon>
        <taxon>Oceanospirillaceae</taxon>
        <taxon>Thalassolituus</taxon>
    </lineage>
</organism>
<feature type="binding site" evidence="8 10">
    <location>
        <begin position="45"/>
        <end position="46"/>
    </location>
    <ligand>
        <name>3-methyl-2-oxobutanoate</name>
        <dbReference type="ChEBI" id="CHEBI:11851"/>
    </ligand>
</feature>
<feature type="binding site" evidence="8 11">
    <location>
        <position position="45"/>
    </location>
    <ligand>
        <name>Mg(2+)</name>
        <dbReference type="ChEBI" id="CHEBI:18420"/>
    </ligand>
</feature>
<comment type="subunit">
    <text evidence="3 8">Homodecamer; pentamer of dimers.</text>
</comment>
<keyword evidence="4 8" id="KW-0566">Pantothenate biosynthesis</keyword>
<evidence type="ECO:0000256" key="3">
    <source>
        <dbReference type="ARBA" id="ARBA00011424"/>
    </source>
</evidence>
<feature type="binding site" evidence="8 11">
    <location>
        <position position="118"/>
    </location>
    <ligand>
        <name>Mg(2+)</name>
        <dbReference type="ChEBI" id="CHEBI:18420"/>
    </ligand>
</feature>
<dbReference type="EC" id="2.1.2.11" evidence="8"/>
<comment type="caution">
    <text evidence="12">The sequence shown here is derived from an EMBL/GenBank/DDBJ whole genome shotgun (WGS) entry which is preliminary data.</text>
</comment>
<comment type="catalytic activity">
    <reaction evidence="8">
        <text>(6R)-5,10-methylene-5,6,7,8-tetrahydrofolate + 3-methyl-2-oxobutanoate + H2O = 2-dehydropantoate + (6S)-5,6,7,8-tetrahydrofolate</text>
        <dbReference type="Rhea" id="RHEA:11824"/>
        <dbReference type="ChEBI" id="CHEBI:11561"/>
        <dbReference type="ChEBI" id="CHEBI:11851"/>
        <dbReference type="ChEBI" id="CHEBI:15377"/>
        <dbReference type="ChEBI" id="CHEBI:15636"/>
        <dbReference type="ChEBI" id="CHEBI:57453"/>
        <dbReference type="EC" id="2.1.2.11"/>
    </reaction>
</comment>
<keyword evidence="8" id="KW-0963">Cytoplasm</keyword>
<dbReference type="PANTHER" id="PTHR20881">
    <property type="entry name" value="3-METHYL-2-OXOBUTANOATE HYDROXYMETHYLTRANSFERASE"/>
    <property type="match status" value="1"/>
</dbReference>
<proteinExistence type="inferred from homology"/>
<dbReference type="PANTHER" id="PTHR20881:SF0">
    <property type="entry name" value="3-METHYL-2-OXOBUTANOATE HYDROXYMETHYLTRANSFERASE"/>
    <property type="match status" value="1"/>
</dbReference>
<evidence type="ECO:0000313" key="13">
    <source>
        <dbReference type="Proteomes" id="UP001147830"/>
    </source>
</evidence>
<dbReference type="RefSeq" id="WP_260977250.1">
    <property type="nucleotide sequence ID" value="NZ_JAOANI010000028.1"/>
</dbReference>
<evidence type="ECO:0000256" key="10">
    <source>
        <dbReference type="PIRSR" id="PIRSR000388-2"/>
    </source>
</evidence>
<dbReference type="NCBIfam" id="NF001452">
    <property type="entry name" value="PRK00311.1"/>
    <property type="match status" value="1"/>
</dbReference>
<dbReference type="InterPro" id="IPR040442">
    <property type="entry name" value="Pyrv_kinase-like_dom_sf"/>
</dbReference>
<reference evidence="12" key="1">
    <citation type="journal article" date="2022" name="Front. Microbiol.">
        <title>Genome-based taxonomic rearrangement of Oceanobacter-related bacteria including the description of Thalassolituus hydrocarbonoclasticus sp. nov. and Thalassolituus pacificus sp. nov. and emended description of the genus Thalassolituus.</title>
        <authorList>
            <person name="Dong C."/>
            <person name="Wei L."/>
            <person name="Wang J."/>
            <person name="Lai Q."/>
            <person name="Huang Z."/>
            <person name="Shao Z."/>
        </authorList>
    </citation>
    <scope>NUCLEOTIDE SEQUENCE</scope>
    <source>
        <strain evidence="12">59MF3M-4</strain>
    </source>
</reference>
<evidence type="ECO:0000256" key="7">
    <source>
        <dbReference type="ARBA" id="ARBA00056497"/>
    </source>
</evidence>
<gene>
    <name evidence="8 12" type="primary">panB</name>
    <name evidence="12" type="ORF">NYR02_15440</name>
</gene>
<comment type="similarity">
    <text evidence="2 8">Belongs to the PanB family.</text>
</comment>
<dbReference type="NCBIfam" id="TIGR00222">
    <property type="entry name" value="panB"/>
    <property type="match status" value="1"/>
</dbReference>
<dbReference type="Pfam" id="PF02548">
    <property type="entry name" value="Pantoate_transf"/>
    <property type="match status" value="1"/>
</dbReference>
<evidence type="ECO:0000256" key="5">
    <source>
        <dbReference type="ARBA" id="ARBA00022679"/>
    </source>
</evidence>
<reference evidence="12" key="2">
    <citation type="submission" date="2022-08" db="EMBL/GenBank/DDBJ databases">
        <authorList>
            <person name="Dong C."/>
        </authorList>
    </citation>
    <scope>NUCLEOTIDE SEQUENCE</scope>
    <source>
        <strain evidence="12">59MF3M-4</strain>
    </source>
</reference>
<evidence type="ECO:0000256" key="9">
    <source>
        <dbReference type="PIRSR" id="PIRSR000388-1"/>
    </source>
</evidence>
<feature type="binding site" evidence="8 10">
    <location>
        <position position="116"/>
    </location>
    <ligand>
        <name>3-methyl-2-oxobutanoate</name>
        <dbReference type="ChEBI" id="CHEBI:11851"/>
    </ligand>
</feature>
<dbReference type="FunFam" id="3.20.20.60:FF:000003">
    <property type="entry name" value="3-methyl-2-oxobutanoate hydroxymethyltransferase"/>
    <property type="match status" value="1"/>
</dbReference>
<dbReference type="SUPFAM" id="SSF51621">
    <property type="entry name" value="Phosphoenolpyruvate/pyruvate domain"/>
    <property type="match status" value="1"/>
</dbReference>
<protein>
    <recommendedName>
        <fullName evidence="8">3-methyl-2-oxobutanoate hydroxymethyltransferase</fullName>
        <ecNumber evidence="8">2.1.2.11</ecNumber>
    </recommendedName>
    <alternativeName>
        <fullName evidence="8">Ketopantoate hydroxymethyltransferase</fullName>
        <shortName evidence="8">KPHMT</shortName>
    </alternativeName>
</protein>
<dbReference type="Proteomes" id="UP001147830">
    <property type="component" value="Unassembled WGS sequence"/>
</dbReference>
<evidence type="ECO:0000256" key="4">
    <source>
        <dbReference type="ARBA" id="ARBA00022655"/>
    </source>
</evidence>
<comment type="cofactor">
    <cofactor evidence="8 11">
        <name>Mg(2+)</name>
        <dbReference type="ChEBI" id="CHEBI:18420"/>
    </cofactor>
    <text evidence="8 11">Binds 1 Mg(2+) ion per subunit.</text>
</comment>
<keyword evidence="8 11" id="KW-0460">Magnesium</keyword>
<evidence type="ECO:0000256" key="11">
    <source>
        <dbReference type="PIRSR" id="PIRSR000388-3"/>
    </source>
</evidence>
<evidence type="ECO:0000256" key="1">
    <source>
        <dbReference type="ARBA" id="ARBA00005033"/>
    </source>
</evidence>
<sequence length="269" mass="28608">MSPISIRSLQAMKAGQEKFSVLTAYDATFAQLAADAGVEVLLVGDSLGNVIQGQDSTLPVTVDHMVYHTEAVVRGNRRAKRPALIMTDLPFMSYGNLEQGLESARKVMQAGAHMVKLEGDDWLIPLVESLGRQGVPVCVHLGLTPQSVNKFGGYRVQGREDDKAEAMLAHCIALEKAGTDLLLLECVPSTLAARISAAVSIPVVGIGAGADTDAQVLVMHDMLGLNSGFTPKFVKNFLTDGRNVQQAFAAYVAEVKSGQFPAAEHGFSA</sequence>
<comment type="function">
    <text evidence="7 8">Catalyzes the reversible reaction in which hydroxymethyl group from 5,10-methylenetetrahydrofolate is transferred onto alpha-ketoisovalerate to form ketopantoate.</text>
</comment>
<dbReference type="HAMAP" id="MF_00156">
    <property type="entry name" value="PanB"/>
    <property type="match status" value="1"/>
</dbReference>
<accession>A0A9X2WHT9</accession>
<dbReference type="InterPro" id="IPR003700">
    <property type="entry name" value="Pantoate_hydroxy_MeTrfase"/>
</dbReference>
<dbReference type="CDD" id="cd06557">
    <property type="entry name" value="KPHMT-like"/>
    <property type="match status" value="1"/>
</dbReference>
<keyword evidence="13" id="KW-1185">Reference proteome</keyword>
<dbReference type="AlphaFoldDB" id="A0A9X2WHT9"/>
<dbReference type="Gene3D" id="3.20.20.60">
    <property type="entry name" value="Phosphoenolpyruvate-binding domains"/>
    <property type="match status" value="1"/>
</dbReference>
<keyword evidence="6 8" id="KW-0479">Metal-binding</keyword>
<dbReference type="InterPro" id="IPR015813">
    <property type="entry name" value="Pyrv/PenolPyrv_kinase-like_dom"/>
</dbReference>
<evidence type="ECO:0000256" key="6">
    <source>
        <dbReference type="ARBA" id="ARBA00022723"/>
    </source>
</evidence>
<comment type="subcellular location">
    <subcellularLocation>
        <location evidence="8">Cytoplasm</location>
    </subcellularLocation>
</comment>
<dbReference type="EMBL" id="JAOANI010000028">
    <property type="protein sequence ID" value="MCT7360416.1"/>
    <property type="molecule type" value="Genomic_DNA"/>
</dbReference>
<evidence type="ECO:0000313" key="12">
    <source>
        <dbReference type="EMBL" id="MCT7360416.1"/>
    </source>
</evidence>
<name>A0A9X2WHT9_9GAMM</name>
<comment type="pathway">
    <text evidence="1 8">Cofactor biosynthesis; (R)-pantothenate biosynthesis; (R)-pantoate from 3-methyl-2-oxobutanoate: step 1/2.</text>
</comment>
<dbReference type="PIRSF" id="PIRSF000388">
    <property type="entry name" value="Pantoate_hydroxy_MeTrfase"/>
    <property type="match status" value="1"/>
</dbReference>
<dbReference type="GO" id="GO:0003864">
    <property type="term" value="F:3-methyl-2-oxobutanoate hydroxymethyltransferase activity"/>
    <property type="evidence" value="ECO:0007669"/>
    <property type="project" value="UniProtKB-UniRule"/>
</dbReference>
<dbReference type="GO" id="GO:0015940">
    <property type="term" value="P:pantothenate biosynthetic process"/>
    <property type="evidence" value="ECO:0007669"/>
    <property type="project" value="UniProtKB-UniRule"/>
</dbReference>
<feature type="active site" description="Proton acceptor" evidence="8 9">
    <location>
        <position position="185"/>
    </location>
</feature>
<evidence type="ECO:0000256" key="8">
    <source>
        <dbReference type="HAMAP-Rule" id="MF_00156"/>
    </source>
</evidence>
<keyword evidence="5 8" id="KW-0808">Transferase</keyword>
<dbReference type="GO" id="GO:0005737">
    <property type="term" value="C:cytoplasm"/>
    <property type="evidence" value="ECO:0007669"/>
    <property type="project" value="UniProtKB-SubCell"/>
</dbReference>
<evidence type="ECO:0000256" key="2">
    <source>
        <dbReference type="ARBA" id="ARBA00008676"/>
    </source>
</evidence>
<feature type="binding site" evidence="8 10">
    <location>
        <position position="88"/>
    </location>
    <ligand>
        <name>3-methyl-2-oxobutanoate</name>
        <dbReference type="ChEBI" id="CHEBI:11851"/>
    </ligand>
</feature>